<name>A0AAF3EGX4_9BILA</name>
<evidence type="ECO:0000256" key="1">
    <source>
        <dbReference type="SAM" id="MobiDB-lite"/>
    </source>
</evidence>
<feature type="region of interest" description="Disordered" evidence="1">
    <location>
        <begin position="48"/>
        <end position="67"/>
    </location>
</feature>
<dbReference type="WBParaSite" id="MBELARI_LOCUS13240">
    <property type="protein sequence ID" value="MBELARI_LOCUS13240"/>
    <property type="gene ID" value="MBELARI_LOCUS13240"/>
</dbReference>
<organism evidence="2 3">
    <name type="scientific">Mesorhabditis belari</name>
    <dbReference type="NCBI Taxonomy" id="2138241"/>
    <lineage>
        <taxon>Eukaryota</taxon>
        <taxon>Metazoa</taxon>
        <taxon>Ecdysozoa</taxon>
        <taxon>Nematoda</taxon>
        <taxon>Chromadorea</taxon>
        <taxon>Rhabditida</taxon>
        <taxon>Rhabditina</taxon>
        <taxon>Rhabditomorpha</taxon>
        <taxon>Rhabditoidea</taxon>
        <taxon>Rhabditidae</taxon>
        <taxon>Mesorhabditinae</taxon>
        <taxon>Mesorhabditis</taxon>
    </lineage>
</organism>
<dbReference type="AlphaFoldDB" id="A0AAF3EGX4"/>
<sequence>MNKQRIVEVILLITIISLVALFQLTDFPNSVLSLDLISKPILPNFQTTDKSRADEKKPPYIGTKEKTGNGINDTNKINLASFEQDSKSFDSASNIYVSLGSNANSDVMDALPLVVMSWLKLGIKSLLCLIGTEDVYKADKKLSLILSYLRKFDVTITFIPGPFVLNEITLAQIFTYNTLCCGFVTVKNSKVQHYPVTTIGMRVKTWKEILVYSKARYEDALSIEQALNKTLDSKYFDEKYFNLTKGKGIKHTNAWYADQAYISYHIFVWHKRKYDQIKMGSWAQIRIRIDRWKWPRKDQLEKLRIEMFNDAHLIRPLMPKWDDVRPLFVKIFSEDYMKIADEYANEYLKL</sequence>
<accession>A0AAF3EGX4</accession>
<evidence type="ECO:0000313" key="2">
    <source>
        <dbReference type="Proteomes" id="UP000887575"/>
    </source>
</evidence>
<protein>
    <submittedName>
        <fullName evidence="3">Uncharacterized protein</fullName>
    </submittedName>
</protein>
<feature type="compositionally biased region" description="Basic and acidic residues" evidence="1">
    <location>
        <begin position="49"/>
        <end position="67"/>
    </location>
</feature>
<reference evidence="3" key="1">
    <citation type="submission" date="2024-02" db="UniProtKB">
        <authorList>
            <consortium name="WormBaseParasite"/>
        </authorList>
    </citation>
    <scope>IDENTIFICATION</scope>
</reference>
<proteinExistence type="predicted"/>
<dbReference type="Proteomes" id="UP000887575">
    <property type="component" value="Unassembled WGS sequence"/>
</dbReference>
<keyword evidence="2" id="KW-1185">Reference proteome</keyword>
<evidence type="ECO:0000313" key="3">
    <source>
        <dbReference type="WBParaSite" id="MBELARI_LOCUS13240"/>
    </source>
</evidence>